<dbReference type="Gene3D" id="1.10.1660.10">
    <property type="match status" value="1"/>
</dbReference>
<dbReference type="GO" id="GO:0003677">
    <property type="term" value="F:DNA binding"/>
    <property type="evidence" value="ECO:0007669"/>
    <property type="project" value="UniProtKB-KW"/>
</dbReference>
<proteinExistence type="predicted"/>
<evidence type="ECO:0000313" key="3">
    <source>
        <dbReference type="EMBL" id="MWV46505.1"/>
    </source>
</evidence>
<evidence type="ECO:0000256" key="1">
    <source>
        <dbReference type="ARBA" id="ARBA00023125"/>
    </source>
</evidence>
<protein>
    <submittedName>
        <fullName evidence="3">MerR family transcriptional regulator</fullName>
    </submittedName>
</protein>
<dbReference type="SMART" id="SM00422">
    <property type="entry name" value="HTH_MERR"/>
    <property type="match status" value="1"/>
</dbReference>
<dbReference type="PANTHER" id="PTHR30204:SF58">
    <property type="entry name" value="HTH-TYPE TRANSCRIPTIONAL REGULATOR YFMP"/>
    <property type="match status" value="1"/>
</dbReference>
<dbReference type="PANTHER" id="PTHR30204">
    <property type="entry name" value="REDOX-CYCLING DRUG-SENSING TRANSCRIPTIONAL ACTIVATOR SOXR"/>
    <property type="match status" value="1"/>
</dbReference>
<dbReference type="AlphaFoldDB" id="A0A7X3LJQ1"/>
<dbReference type="SUPFAM" id="SSF46955">
    <property type="entry name" value="Putative DNA-binding domain"/>
    <property type="match status" value="1"/>
</dbReference>
<feature type="domain" description="HTH merR-type" evidence="2">
    <location>
        <begin position="1"/>
        <end position="73"/>
    </location>
</feature>
<dbReference type="InterPro" id="IPR000551">
    <property type="entry name" value="MerR-type_HTH_dom"/>
</dbReference>
<name>A0A7X3LJQ1_9BACL</name>
<keyword evidence="4" id="KW-1185">Reference proteome</keyword>
<dbReference type="PROSITE" id="PS50937">
    <property type="entry name" value="HTH_MERR_2"/>
    <property type="match status" value="1"/>
</dbReference>
<evidence type="ECO:0000313" key="4">
    <source>
        <dbReference type="Proteomes" id="UP000460318"/>
    </source>
</evidence>
<dbReference type="EMBL" id="WUBI01000004">
    <property type="protein sequence ID" value="MWV46505.1"/>
    <property type="molecule type" value="Genomic_DNA"/>
</dbReference>
<dbReference type="RefSeq" id="WP_160500081.1">
    <property type="nucleotide sequence ID" value="NZ_WUBI01000004.1"/>
</dbReference>
<dbReference type="Proteomes" id="UP000460318">
    <property type="component" value="Unassembled WGS sequence"/>
</dbReference>
<evidence type="ECO:0000259" key="2">
    <source>
        <dbReference type="PROSITE" id="PS50937"/>
    </source>
</evidence>
<organism evidence="3 4">
    <name type="scientific">Paenibacillus dendrobii</name>
    <dbReference type="NCBI Taxonomy" id="2691084"/>
    <lineage>
        <taxon>Bacteria</taxon>
        <taxon>Bacillati</taxon>
        <taxon>Bacillota</taxon>
        <taxon>Bacilli</taxon>
        <taxon>Bacillales</taxon>
        <taxon>Paenibacillaceae</taxon>
        <taxon>Paenibacillus</taxon>
    </lineage>
</organism>
<dbReference type="InterPro" id="IPR047057">
    <property type="entry name" value="MerR_fam"/>
</dbReference>
<reference evidence="3 4" key="1">
    <citation type="submission" date="2019-12" db="EMBL/GenBank/DDBJ databases">
        <title>Paenibacillus sp. nov., an endophytic bacterium isolated from the stem of Dendrobium.</title>
        <authorList>
            <person name="Zhao R."/>
        </authorList>
    </citation>
    <scope>NUCLEOTIDE SEQUENCE [LARGE SCALE GENOMIC DNA]</scope>
    <source>
        <strain evidence="3 4">HJL G12</strain>
    </source>
</reference>
<accession>A0A7X3LJQ1</accession>
<dbReference type="Pfam" id="PF13411">
    <property type="entry name" value="MerR_1"/>
    <property type="match status" value="1"/>
</dbReference>
<comment type="caution">
    <text evidence="3">The sequence shown here is derived from an EMBL/GenBank/DDBJ whole genome shotgun (WGS) entry which is preliminary data.</text>
</comment>
<dbReference type="GO" id="GO:0003700">
    <property type="term" value="F:DNA-binding transcription factor activity"/>
    <property type="evidence" value="ECO:0007669"/>
    <property type="project" value="InterPro"/>
</dbReference>
<keyword evidence="1" id="KW-0238">DNA-binding</keyword>
<gene>
    <name evidence="3" type="ORF">GRF59_23140</name>
</gene>
<dbReference type="InterPro" id="IPR009061">
    <property type="entry name" value="DNA-bd_dom_put_sf"/>
</dbReference>
<sequence length="138" mass="15808">MEWLKIDDVAKETGLTKRSIRYYEEIGLMKSPERSDGGIRLYTEEDVQQLKNIVLAKKVLGFSLQEIQEFLQIHDQVIQHRSNASSSSDDALRQAELEHMAEAVNKQLELVDYKITEMAKVREELAGLSGRITKAMNK</sequence>